<keyword evidence="1" id="KW-0393">Immunoglobulin domain</keyword>
<name>A0A974CY66_XENLA</name>
<dbReference type="InterPro" id="IPR003599">
    <property type="entry name" value="Ig_sub"/>
</dbReference>
<evidence type="ECO:0000256" key="1">
    <source>
        <dbReference type="ARBA" id="ARBA00023319"/>
    </source>
</evidence>
<dbReference type="EMBL" id="CM004473">
    <property type="protein sequence ID" value="OCT82139.1"/>
    <property type="molecule type" value="Genomic_DNA"/>
</dbReference>
<dbReference type="OMA" id="RCVFTAK"/>
<feature type="domain" description="Ig-like" evidence="2">
    <location>
        <begin position="208"/>
        <end position="311"/>
    </location>
</feature>
<dbReference type="SMART" id="SM00407">
    <property type="entry name" value="IGc1"/>
    <property type="match status" value="1"/>
</dbReference>
<dbReference type="Gene3D" id="2.60.40.10">
    <property type="entry name" value="Immunoglobulins"/>
    <property type="match status" value="7"/>
</dbReference>
<proteinExistence type="predicted"/>
<gene>
    <name evidence="3" type="ORF">XELAEV_18024651mg</name>
</gene>
<dbReference type="Pfam" id="PF07686">
    <property type="entry name" value="V-set"/>
    <property type="match status" value="1"/>
</dbReference>
<protein>
    <recommendedName>
        <fullName evidence="2">Ig-like domain-containing protein</fullName>
    </recommendedName>
</protein>
<reference evidence="4" key="1">
    <citation type="journal article" date="2016" name="Nature">
        <title>Genome evolution in the allotetraploid frog Xenopus laevis.</title>
        <authorList>
            <person name="Session A.M."/>
            <person name="Uno Y."/>
            <person name="Kwon T."/>
            <person name="Chapman J.A."/>
            <person name="Toyoda A."/>
            <person name="Takahashi S."/>
            <person name="Fukui A."/>
            <person name="Hikosaka A."/>
            <person name="Suzuki A."/>
            <person name="Kondo M."/>
            <person name="van Heeringen S.J."/>
            <person name="Quigley I."/>
            <person name="Heinz S."/>
            <person name="Ogino H."/>
            <person name="Ochi H."/>
            <person name="Hellsten U."/>
            <person name="Lyons J.B."/>
            <person name="Simakov O."/>
            <person name="Putnam N."/>
            <person name="Stites J."/>
            <person name="Kuroki Y."/>
            <person name="Tanaka T."/>
            <person name="Michiue T."/>
            <person name="Watanabe M."/>
            <person name="Bogdanovic O."/>
            <person name="Lister R."/>
            <person name="Georgiou G."/>
            <person name="Paranjpe S.S."/>
            <person name="van Kruijsbergen I."/>
            <person name="Shu S."/>
            <person name="Carlson J."/>
            <person name="Kinoshita T."/>
            <person name="Ohta Y."/>
            <person name="Mawaribuchi S."/>
            <person name="Jenkins J."/>
            <person name="Grimwood J."/>
            <person name="Schmutz J."/>
            <person name="Mitros T."/>
            <person name="Mozaffari S.V."/>
            <person name="Suzuki Y."/>
            <person name="Haramoto Y."/>
            <person name="Yamamoto T.S."/>
            <person name="Takagi C."/>
            <person name="Heald R."/>
            <person name="Miller K."/>
            <person name="Haudenschild C."/>
            <person name="Kitzman J."/>
            <person name="Nakayama T."/>
            <person name="Izutsu Y."/>
            <person name="Robert J."/>
            <person name="Fortriede J."/>
            <person name="Burns K."/>
            <person name="Lotay V."/>
            <person name="Karimi K."/>
            <person name="Yasuoka Y."/>
            <person name="Dichmann D.S."/>
            <person name="Flajnik M.F."/>
            <person name="Houston D.W."/>
            <person name="Shendure J."/>
            <person name="DuPasquier L."/>
            <person name="Vize P.D."/>
            <person name="Zorn A.M."/>
            <person name="Ito M."/>
            <person name="Marcotte E.M."/>
            <person name="Wallingford J.B."/>
            <person name="Ito Y."/>
            <person name="Asashima M."/>
            <person name="Ueno N."/>
            <person name="Matsuda Y."/>
            <person name="Veenstra G.J."/>
            <person name="Fujiyama A."/>
            <person name="Harland R.M."/>
            <person name="Taira M."/>
            <person name="Rokhsar D.S."/>
        </authorList>
    </citation>
    <scope>NUCLEOTIDE SEQUENCE [LARGE SCALE GENOMIC DNA]</scope>
    <source>
        <strain evidence="4">J</strain>
    </source>
</reference>
<dbReference type="PANTHER" id="PTHR23411">
    <property type="entry name" value="TAPASIN"/>
    <property type="match status" value="1"/>
</dbReference>
<feature type="non-terminal residue" evidence="3">
    <location>
        <position position="922"/>
    </location>
</feature>
<dbReference type="InterPro" id="IPR036179">
    <property type="entry name" value="Ig-like_dom_sf"/>
</dbReference>
<dbReference type="CDD" id="cd00098">
    <property type="entry name" value="IgC1"/>
    <property type="match status" value="1"/>
</dbReference>
<dbReference type="PROSITE" id="PS50835">
    <property type="entry name" value="IG_LIKE"/>
    <property type="match status" value="4"/>
</dbReference>
<organism evidence="3 4">
    <name type="scientific">Xenopus laevis</name>
    <name type="common">African clawed frog</name>
    <dbReference type="NCBI Taxonomy" id="8355"/>
    <lineage>
        <taxon>Eukaryota</taxon>
        <taxon>Metazoa</taxon>
        <taxon>Chordata</taxon>
        <taxon>Craniata</taxon>
        <taxon>Vertebrata</taxon>
        <taxon>Euteleostomi</taxon>
        <taxon>Amphibia</taxon>
        <taxon>Batrachia</taxon>
        <taxon>Anura</taxon>
        <taxon>Pipoidea</taxon>
        <taxon>Pipidae</taxon>
        <taxon>Xenopodinae</taxon>
        <taxon>Xenopus</taxon>
        <taxon>Xenopus</taxon>
    </lineage>
</organism>
<accession>A0A974CY66</accession>
<dbReference type="InterPro" id="IPR013783">
    <property type="entry name" value="Ig-like_fold"/>
</dbReference>
<dbReference type="Proteomes" id="UP000694892">
    <property type="component" value="Chromosome 4S"/>
</dbReference>
<sequence>MLHLRVGEKISVLDLDPYRYSSDDMNCFFSNLILTPTVTEDHGAQYICRTHHYKTGVTTEKRMEMQVLVWAPPCFIWFLLISLSLTGTDALGVKTSDSPIKSLRNQDAFIPCTVTEYGAGKLDVKLLSVIWTLKSLNGSEEWVYLYKSGHHTPTRPGSYISDSDLITGNVGLHLPRVQFTDEGEYTCTVIYTPNKAVGKSALQASVQPATKLEPPDVSGLLGTEKTVQCAACGFYPKDITIQWVKRLSETNCISLDKDSCTGDTSENEDGAFNVTSHLTIKPSLEDNGRRYLCIIKHRSLENKLKLNFTLSIPGKFISPPPEDKTTVPVLVVIFLTIIIAALRCFLYWKFLKKEPPKLSSISGVEHLVHMNKATLSCQIIGFRPKPIRITLWLKRKGEEEMEIHFCDLKACSSTPVAHYRDEECVVIGTEREGLMRNGNVTNLPLAQRPLSISYCQCLIHITPDIEEDDGAELTVRVTHSALRLPISESCRLEVTQAVPKLDPILASSETVYGGQEIGLSCRNHSFLPKSLTVFWYKEDELLEPYNDQILDANGLFYFTSHINYRPCVRDIGKKFRWPIPNEKKIVNVAAVPNDTVATYIGISKNVVCAPTASEIQCTPATLECDKPARLLCTMKDFFPKYCSISWYWGERIMPQSSVKEVRQENPTSGLFSRTTELQFTPTINHHGTEFQVEIMHCMETISRTFTVKLRGLPYIEYITSNGLNPKVGEELLLQCNVTGANAQDMTAEWLAGSDPIKGETKTYTKINRDSVTFLFAVISTIEHYGKIFTCLIKHRDLQEPVKRNITLKWKDHPPTLSDIEVHPTTPEVNKEATFSITISGFSQKNHQVRWFLKGSQIPESLKKDATKEEDNVPNLIETSEPQVVCSSTLKYSPTDKDDGTFIRCVFTAKEIIREKKYQLSLT</sequence>
<evidence type="ECO:0000259" key="2">
    <source>
        <dbReference type="PROSITE" id="PS50835"/>
    </source>
</evidence>
<dbReference type="Pfam" id="PF07654">
    <property type="entry name" value="C1-set"/>
    <property type="match status" value="2"/>
</dbReference>
<dbReference type="SUPFAM" id="SSF48726">
    <property type="entry name" value="Immunoglobulin"/>
    <property type="match status" value="7"/>
</dbReference>
<feature type="domain" description="Ig-like" evidence="2">
    <location>
        <begin position="110"/>
        <end position="207"/>
    </location>
</feature>
<dbReference type="InterPro" id="IPR007110">
    <property type="entry name" value="Ig-like_dom"/>
</dbReference>
<feature type="domain" description="Ig-like" evidence="2">
    <location>
        <begin position="499"/>
        <end position="538"/>
    </location>
</feature>
<evidence type="ECO:0000313" key="4">
    <source>
        <dbReference type="Proteomes" id="UP000694892"/>
    </source>
</evidence>
<dbReference type="AlphaFoldDB" id="A0A974CY66"/>
<dbReference type="InterPro" id="IPR003597">
    <property type="entry name" value="Ig_C1-set"/>
</dbReference>
<evidence type="ECO:0000313" key="3">
    <source>
        <dbReference type="EMBL" id="OCT82139.1"/>
    </source>
</evidence>
<dbReference type="InterPro" id="IPR050380">
    <property type="entry name" value="Immune_Resp_Modulators"/>
</dbReference>
<feature type="domain" description="Ig-like" evidence="2">
    <location>
        <begin position="713"/>
        <end position="806"/>
    </location>
</feature>
<dbReference type="SMART" id="SM00409">
    <property type="entry name" value="IG"/>
    <property type="match status" value="3"/>
</dbReference>
<dbReference type="InterPro" id="IPR013106">
    <property type="entry name" value="Ig_V-set"/>
</dbReference>